<evidence type="ECO:0000256" key="7">
    <source>
        <dbReference type="RuleBase" id="RU000304"/>
    </source>
</evidence>
<protein>
    <recommendedName>
        <fullName evidence="9">Protein kinase domain-containing protein</fullName>
    </recommendedName>
</protein>
<dbReference type="InterPro" id="IPR050494">
    <property type="entry name" value="Ser_Thr_dual-spec_kinase"/>
</dbReference>
<dbReference type="GO" id="GO:0005737">
    <property type="term" value="C:cytoplasm"/>
    <property type="evidence" value="ECO:0007669"/>
    <property type="project" value="TreeGrafter"/>
</dbReference>
<dbReference type="GO" id="GO:0005634">
    <property type="term" value="C:nucleus"/>
    <property type="evidence" value="ECO:0007669"/>
    <property type="project" value="TreeGrafter"/>
</dbReference>
<keyword evidence="1 7" id="KW-0723">Serine/threonine-protein kinase</keyword>
<evidence type="ECO:0000256" key="1">
    <source>
        <dbReference type="ARBA" id="ARBA00022527"/>
    </source>
</evidence>
<evidence type="ECO:0000313" key="10">
    <source>
        <dbReference type="EMBL" id="CAB1445564.1"/>
    </source>
</evidence>
<keyword evidence="2" id="KW-0808">Transferase</keyword>
<dbReference type="SUPFAM" id="SSF56112">
    <property type="entry name" value="Protein kinase-like (PK-like)"/>
    <property type="match status" value="1"/>
</dbReference>
<evidence type="ECO:0000256" key="6">
    <source>
        <dbReference type="PROSITE-ProRule" id="PRU10141"/>
    </source>
</evidence>
<evidence type="ECO:0000256" key="8">
    <source>
        <dbReference type="SAM" id="MobiDB-lite"/>
    </source>
</evidence>
<dbReference type="AlphaFoldDB" id="A0A9N7V4R0"/>
<dbReference type="GO" id="GO:0004713">
    <property type="term" value="F:protein tyrosine kinase activity"/>
    <property type="evidence" value="ECO:0007669"/>
    <property type="project" value="TreeGrafter"/>
</dbReference>
<organism evidence="10 11">
    <name type="scientific">Pleuronectes platessa</name>
    <name type="common">European plaice</name>
    <dbReference type="NCBI Taxonomy" id="8262"/>
    <lineage>
        <taxon>Eukaryota</taxon>
        <taxon>Metazoa</taxon>
        <taxon>Chordata</taxon>
        <taxon>Craniata</taxon>
        <taxon>Vertebrata</taxon>
        <taxon>Euteleostomi</taxon>
        <taxon>Actinopterygii</taxon>
        <taxon>Neopterygii</taxon>
        <taxon>Teleostei</taxon>
        <taxon>Neoteleostei</taxon>
        <taxon>Acanthomorphata</taxon>
        <taxon>Carangaria</taxon>
        <taxon>Pleuronectiformes</taxon>
        <taxon>Pleuronectoidei</taxon>
        <taxon>Pleuronectidae</taxon>
        <taxon>Pleuronectes</taxon>
    </lineage>
</organism>
<dbReference type="Proteomes" id="UP001153269">
    <property type="component" value="Unassembled WGS sequence"/>
</dbReference>
<dbReference type="InterPro" id="IPR000719">
    <property type="entry name" value="Prot_kinase_dom"/>
</dbReference>
<feature type="domain" description="Protein kinase" evidence="9">
    <location>
        <begin position="21"/>
        <end position="308"/>
    </location>
</feature>
<keyword evidence="5 6" id="KW-0067">ATP-binding</keyword>
<evidence type="ECO:0000256" key="2">
    <source>
        <dbReference type="ARBA" id="ARBA00022679"/>
    </source>
</evidence>
<dbReference type="GO" id="GO:0005524">
    <property type="term" value="F:ATP binding"/>
    <property type="evidence" value="ECO:0007669"/>
    <property type="project" value="UniProtKB-UniRule"/>
</dbReference>
<proteinExistence type="inferred from homology"/>
<feature type="region of interest" description="Disordered" evidence="8">
    <location>
        <begin position="352"/>
        <end position="372"/>
    </location>
</feature>
<sequence>MPENEFEIIEGELINSPTTTYEAQKFLGCGTNGLVIQCRDVRTNDTVAIKMFKRKTDIEFAKEEEEILRALEDLHSEWFNVVRLNSSFTYKRHYCLVFELLDMDLLKFMKINPGKRLQLKEIRPILQQLATSLDFLKSAGVVHSDLKPENIMMVDHVRQPLKVQVIDFGLACNNPEEKIGHTLQTLYYRSPEILQCAPFDEAIDVWSLGCIAAELLMGMPLFPAQDEDSLMRLIRLRKDLHERYLTPYWFWPIHLMESRFMQINQSSGEDAKAEHCDLESFNDLLAQMLMTNQFERIDPRLILQHPFMSMSHLKGRFKNSLYTKSSEGLMDICEEQSYGNGAHVDHTVLQMSPKEDSSSSPAMEGSPAGMGGEKHSYSFLQNFISSRKKEEMNAKLKAGQKTSQLQSQIKGPKWENGSTTVPKKKKKRDDPTSYCNPAKKRKMTFKKS</sequence>
<dbReference type="InterPro" id="IPR017441">
    <property type="entry name" value="Protein_kinase_ATP_BS"/>
</dbReference>
<comment type="caution">
    <text evidence="10">The sequence shown here is derived from an EMBL/GenBank/DDBJ whole genome shotgun (WGS) entry which is preliminary data.</text>
</comment>
<evidence type="ECO:0000256" key="3">
    <source>
        <dbReference type="ARBA" id="ARBA00022741"/>
    </source>
</evidence>
<dbReference type="PANTHER" id="PTHR24058:SF17">
    <property type="entry name" value="HOMEODOMAIN INTERACTING PROTEIN KINASE, ISOFORM D"/>
    <property type="match status" value="1"/>
</dbReference>
<dbReference type="Gene3D" id="3.30.200.20">
    <property type="entry name" value="Phosphorylase Kinase, domain 1"/>
    <property type="match status" value="1"/>
</dbReference>
<dbReference type="Gene3D" id="1.10.510.10">
    <property type="entry name" value="Transferase(Phosphotransferase) domain 1"/>
    <property type="match status" value="1"/>
</dbReference>
<dbReference type="PROSITE" id="PS50011">
    <property type="entry name" value="PROTEIN_KINASE_DOM"/>
    <property type="match status" value="1"/>
</dbReference>
<accession>A0A9N7V4R0</accession>
<evidence type="ECO:0000256" key="5">
    <source>
        <dbReference type="ARBA" id="ARBA00022840"/>
    </source>
</evidence>
<keyword evidence="11" id="KW-1185">Reference proteome</keyword>
<dbReference type="InterPro" id="IPR011009">
    <property type="entry name" value="Kinase-like_dom_sf"/>
</dbReference>
<name>A0A9N7V4R0_PLEPL</name>
<evidence type="ECO:0000259" key="9">
    <source>
        <dbReference type="PROSITE" id="PS50011"/>
    </source>
</evidence>
<feature type="region of interest" description="Disordered" evidence="8">
    <location>
        <begin position="390"/>
        <end position="448"/>
    </location>
</feature>
<feature type="binding site" evidence="6">
    <location>
        <position position="50"/>
    </location>
    <ligand>
        <name>ATP</name>
        <dbReference type="ChEBI" id="CHEBI:30616"/>
    </ligand>
</feature>
<dbReference type="Pfam" id="PF00069">
    <property type="entry name" value="Pkinase"/>
    <property type="match status" value="1"/>
</dbReference>
<keyword evidence="3 6" id="KW-0547">Nucleotide-binding</keyword>
<dbReference type="InterPro" id="IPR008271">
    <property type="entry name" value="Ser/Thr_kinase_AS"/>
</dbReference>
<feature type="compositionally biased region" description="Basic residues" evidence="8">
    <location>
        <begin position="438"/>
        <end position="448"/>
    </location>
</feature>
<dbReference type="PROSITE" id="PS00108">
    <property type="entry name" value="PROTEIN_KINASE_ST"/>
    <property type="match status" value="1"/>
</dbReference>
<evidence type="ECO:0000256" key="4">
    <source>
        <dbReference type="ARBA" id="ARBA00022777"/>
    </source>
</evidence>
<gene>
    <name evidence="10" type="ORF">PLEPLA_LOCUS33295</name>
</gene>
<dbReference type="PANTHER" id="PTHR24058">
    <property type="entry name" value="DUAL SPECIFICITY PROTEIN KINASE"/>
    <property type="match status" value="1"/>
</dbReference>
<reference evidence="10" key="1">
    <citation type="submission" date="2020-03" db="EMBL/GenBank/DDBJ databases">
        <authorList>
            <person name="Weist P."/>
        </authorList>
    </citation>
    <scope>NUCLEOTIDE SEQUENCE</scope>
</reference>
<keyword evidence="4" id="KW-0418">Kinase</keyword>
<dbReference type="GO" id="GO:0004674">
    <property type="term" value="F:protein serine/threonine kinase activity"/>
    <property type="evidence" value="ECO:0007669"/>
    <property type="project" value="UniProtKB-KW"/>
</dbReference>
<feature type="compositionally biased region" description="Polar residues" evidence="8">
    <location>
        <begin position="400"/>
        <end position="409"/>
    </location>
</feature>
<evidence type="ECO:0000313" key="11">
    <source>
        <dbReference type="Proteomes" id="UP001153269"/>
    </source>
</evidence>
<comment type="similarity">
    <text evidence="7">Belongs to the protein kinase superfamily.</text>
</comment>
<dbReference type="PROSITE" id="PS00107">
    <property type="entry name" value="PROTEIN_KINASE_ATP"/>
    <property type="match status" value="1"/>
</dbReference>
<dbReference type="SMART" id="SM00220">
    <property type="entry name" value="S_TKc"/>
    <property type="match status" value="1"/>
</dbReference>
<dbReference type="EMBL" id="CADEAL010003702">
    <property type="protein sequence ID" value="CAB1445564.1"/>
    <property type="molecule type" value="Genomic_DNA"/>
</dbReference>